<accession>A0ABQ4KA82</accession>
<reference evidence="1 2" key="1">
    <citation type="submission" date="2021-03" db="EMBL/GenBank/DDBJ databases">
        <title>Antimicrobial resistance genes in bacteria isolated from Japanese honey, and their potential for conferring macrolide and lincosamide resistance in the American foulbrood pathogen Paenibacillus larvae.</title>
        <authorList>
            <person name="Okamoto M."/>
            <person name="Kumagai M."/>
            <person name="Kanamori H."/>
            <person name="Takamatsu D."/>
        </authorList>
    </citation>
    <scope>NUCLEOTIDE SEQUENCE [LARGE SCALE GENOMIC DNA]</scope>
    <source>
        <strain evidence="1 2">J1TS3</strain>
    </source>
</reference>
<gene>
    <name evidence="1" type="ORF">J1TS3_37640</name>
</gene>
<evidence type="ECO:0000313" key="1">
    <source>
        <dbReference type="EMBL" id="GIN22630.1"/>
    </source>
</evidence>
<name>A0ABQ4KA82_9BACI</name>
<dbReference type="Proteomes" id="UP000680279">
    <property type="component" value="Unassembled WGS sequence"/>
</dbReference>
<comment type="caution">
    <text evidence="1">The sequence shown here is derived from an EMBL/GenBank/DDBJ whole genome shotgun (WGS) entry which is preliminary data.</text>
</comment>
<protein>
    <submittedName>
        <fullName evidence="1">Uncharacterized protein</fullName>
    </submittedName>
</protein>
<dbReference type="EMBL" id="BOQT01000018">
    <property type="protein sequence ID" value="GIN22630.1"/>
    <property type="molecule type" value="Genomic_DNA"/>
</dbReference>
<sequence>MTTEQYNELINELNFHDNSVGINQITLKDHETIKEILTEFNYIPIGHYETINSEGFKFKDDKETYSIQEYKNGLNIYKLIEL</sequence>
<keyword evidence="2" id="KW-1185">Reference proteome</keyword>
<organism evidence="1 2">
    <name type="scientific">Siminovitchia fordii</name>
    <dbReference type="NCBI Taxonomy" id="254759"/>
    <lineage>
        <taxon>Bacteria</taxon>
        <taxon>Bacillati</taxon>
        <taxon>Bacillota</taxon>
        <taxon>Bacilli</taxon>
        <taxon>Bacillales</taxon>
        <taxon>Bacillaceae</taxon>
        <taxon>Siminovitchia</taxon>
    </lineage>
</organism>
<dbReference type="RefSeq" id="WP_212963742.1">
    <property type="nucleotide sequence ID" value="NZ_BOQT01000018.1"/>
</dbReference>
<proteinExistence type="predicted"/>
<evidence type="ECO:0000313" key="2">
    <source>
        <dbReference type="Proteomes" id="UP000680279"/>
    </source>
</evidence>